<dbReference type="InterPro" id="IPR052923">
    <property type="entry name" value="UPF0718"/>
</dbReference>
<evidence type="ECO:0000256" key="3">
    <source>
        <dbReference type="ARBA" id="ARBA00022475"/>
    </source>
</evidence>
<keyword evidence="5 7" id="KW-1133">Transmembrane helix</keyword>
<feature type="transmembrane region" description="Helical" evidence="7">
    <location>
        <begin position="60"/>
        <end position="79"/>
    </location>
</feature>
<keyword evidence="4 7" id="KW-0812">Transmembrane</keyword>
<comment type="similarity">
    <text evidence="2">Belongs to the UPF0718 family.</text>
</comment>
<keyword evidence="3" id="KW-1003">Cell membrane</keyword>
<dbReference type="InterPro" id="IPR005524">
    <property type="entry name" value="DUF318"/>
</dbReference>
<dbReference type="NCBIfam" id="NF033936">
    <property type="entry name" value="CuZnOut_SO0444"/>
    <property type="match status" value="1"/>
</dbReference>
<protein>
    <submittedName>
        <fullName evidence="8">Uncharacterized membrane protein, YraQ family</fullName>
    </submittedName>
</protein>
<name>A0A3B0VIM7_9ZZZZ</name>
<evidence type="ECO:0000256" key="2">
    <source>
        <dbReference type="ARBA" id="ARBA00006386"/>
    </source>
</evidence>
<feature type="transmembrane region" description="Helical" evidence="7">
    <location>
        <begin position="293"/>
        <end position="324"/>
    </location>
</feature>
<dbReference type="PANTHER" id="PTHR34184:SF4">
    <property type="entry name" value="UPF0718 PROTEIN YCGR"/>
    <property type="match status" value="1"/>
</dbReference>
<evidence type="ECO:0000256" key="6">
    <source>
        <dbReference type="ARBA" id="ARBA00023136"/>
    </source>
</evidence>
<evidence type="ECO:0000256" key="7">
    <source>
        <dbReference type="SAM" id="Phobius"/>
    </source>
</evidence>
<comment type="subcellular location">
    <subcellularLocation>
        <location evidence="1">Cell membrane</location>
        <topology evidence="1">Multi-pass membrane protein</topology>
    </subcellularLocation>
</comment>
<dbReference type="Pfam" id="PF03773">
    <property type="entry name" value="ArsP_1"/>
    <property type="match status" value="1"/>
</dbReference>
<evidence type="ECO:0000256" key="4">
    <source>
        <dbReference type="ARBA" id="ARBA00022692"/>
    </source>
</evidence>
<evidence type="ECO:0000256" key="5">
    <source>
        <dbReference type="ARBA" id="ARBA00022989"/>
    </source>
</evidence>
<feature type="transmembrane region" description="Helical" evidence="7">
    <location>
        <begin position="230"/>
        <end position="255"/>
    </location>
</feature>
<feature type="transmembrane region" description="Helical" evidence="7">
    <location>
        <begin position="195"/>
        <end position="218"/>
    </location>
</feature>
<accession>A0A3B0VIM7</accession>
<organism evidence="8">
    <name type="scientific">hydrothermal vent metagenome</name>
    <dbReference type="NCBI Taxonomy" id="652676"/>
    <lineage>
        <taxon>unclassified sequences</taxon>
        <taxon>metagenomes</taxon>
        <taxon>ecological metagenomes</taxon>
    </lineage>
</organism>
<gene>
    <name evidence="8" type="ORF">MNBD_DELTA04-1192</name>
</gene>
<keyword evidence="6 7" id="KW-0472">Membrane</keyword>
<proteinExistence type="inferred from homology"/>
<dbReference type="EMBL" id="UOEY01000096">
    <property type="protein sequence ID" value="VAW40163.1"/>
    <property type="molecule type" value="Genomic_DNA"/>
</dbReference>
<feature type="transmembrane region" description="Helical" evidence="7">
    <location>
        <begin position="336"/>
        <end position="354"/>
    </location>
</feature>
<dbReference type="GO" id="GO:0005886">
    <property type="term" value="C:plasma membrane"/>
    <property type="evidence" value="ECO:0007669"/>
    <property type="project" value="UniProtKB-SubCell"/>
</dbReference>
<sequence length="389" mass="40363">MQQIFSFIIEVFSASWALFSDASVYILFGIAVGGLLKMFLSTEYVVRHLGSGRYRSVFKAALFGIPIPLCSCGVLPAAASLKKQGANNGATTAFLISTPESGVDSIAITYALLDPIMTVARPIAAFCSALAAGLMENFFNPPKPGLVMHGVSSCPVDNCCDGIDCDPAEHRRHHNLFEKIRAGLIYAAGDLWGDLAGWFFVGILLAGLITTLVPDDLVSGYLGGGLHSMLLMLAVGIPLYICATASTPIAAALILKGVSPGTALVFLLVGPATNMASISVLTGLLGKRATARYLAAIATVSVLCGLALDAVYGALGISAGAVIGKAAQIIPQPVELGAAFFLLAISIKPILLILRRKVRPHGGHHGHDEGTCGCASGSCSTKPVVPFPK</sequence>
<dbReference type="PANTHER" id="PTHR34184">
    <property type="entry name" value="UPF0718 PROTEIN YCGR"/>
    <property type="match status" value="1"/>
</dbReference>
<feature type="transmembrane region" description="Helical" evidence="7">
    <location>
        <begin position="261"/>
        <end position="286"/>
    </location>
</feature>
<evidence type="ECO:0000313" key="8">
    <source>
        <dbReference type="EMBL" id="VAW40163.1"/>
    </source>
</evidence>
<feature type="transmembrane region" description="Helical" evidence="7">
    <location>
        <begin position="22"/>
        <end position="40"/>
    </location>
</feature>
<reference evidence="8" key="1">
    <citation type="submission" date="2018-06" db="EMBL/GenBank/DDBJ databases">
        <authorList>
            <person name="Zhirakovskaya E."/>
        </authorList>
    </citation>
    <scope>NUCLEOTIDE SEQUENCE</scope>
</reference>
<dbReference type="AlphaFoldDB" id="A0A3B0VIM7"/>
<evidence type="ECO:0000256" key="1">
    <source>
        <dbReference type="ARBA" id="ARBA00004651"/>
    </source>
</evidence>